<dbReference type="Proteomes" id="UP000886749">
    <property type="component" value="Unassembled WGS sequence"/>
</dbReference>
<dbReference type="NCBIfam" id="TIGR00536">
    <property type="entry name" value="hemK_fam"/>
    <property type="match status" value="1"/>
</dbReference>
<keyword evidence="2 8" id="KW-0489">Methyltransferase</keyword>
<sequence length="312" mass="34775">MVEEITVGAAWRRLTRYLEEKGIEDSDFEALQMLQSLGCSKVQVLEGSLLLTQDQQQRLSQLSARRIAGEPLQYLLGEWEFYGLTLKVGPGVLIPRPDTETLVETGLAFLKGKEDCRVLDLCAGTGCVGLAVERYAKGISALYALEKEEAAFFYLKENLSAHHSRILPLHQDGLHPGPEAEELDLILCNPPYLTGEDMESLQTEVRYEPATALDGGEDGLDFYRGLTALWKHRLRPGGLLAYEIGMGQQDGVTEILTREGFTQIRWKEDLSGIVRVVAGQKPEGSICQFIEVGRALWQQNKKTKKPQRPSSL</sequence>
<dbReference type="InterPro" id="IPR019874">
    <property type="entry name" value="RF_methyltr_PrmC"/>
</dbReference>
<dbReference type="CDD" id="cd02440">
    <property type="entry name" value="AdoMet_MTases"/>
    <property type="match status" value="1"/>
</dbReference>
<reference evidence="8" key="2">
    <citation type="journal article" date="2021" name="PeerJ">
        <title>Extensive microbial diversity within the chicken gut microbiome revealed by metagenomics and culture.</title>
        <authorList>
            <person name="Gilroy R."/>
            <person name="Ravi A."/>
            <person name="Getino M."/>
            <person name="Pursley I."/>
            <person name="Horton D.L."/>
            <person name="Alikhan N.F."/>
            <person name="Baker D."/>
            <person name="Gharbi K."/>
            <person name="Hall N."/>
            <person name="Watson M."/>
            <person name="Adriaenssens E.M."/>
            <person name="Foster-Nyarko E."/>
            <person name="Jarju S."/>
            <person name="Secka A."/>
            <person name="Antonio M."/>
            <person name="Oren A."/>
            <person name="Chaudhuri R.R."/>
            <person name="La Ragione R."/>
            <person name="Hildebrand F."/>
            <person name="Pallen M.J."/>
        </authorList>
    </citation>
    <scope>NUCLEOTIDE SEQUENCE</scope>
    <source>
        <strain evidence="8">CHK184-25365</strain>
    </source>
</reference>
<dbReference type="EC" id="2.1.1.297" evidence="1"/>
<protein>
    <recommendedName>
        <fullName evidence="1">peptide chain release factor N(5)-glutamine methyltransferase</fullName>
        <ecNumber evidence="1">2.1.1.297</ecNumber>
    </recommendedName>
</protein>
<dbReference type="GO" id="GO:0102559">
    <property type="term" value="F:peptide chain release factor N(5)-glutamine methyltransferase activity"/>
    <property type="evidence" value="ECO:0007669"/>
    <property type="project" value="UniProtKB-EC"/>
</dbReference>
<evidence type="ECO:0000256" key="5">
    <source>
        <dbReference type="ARBA" id="ARBA00048391"/>
    </source>
</evidence>
<gene>
    <name evidence="8" type="primary">prmC</name>
    <name evidence="8" type="ORF">IAB36_07205</name>
</gene>
<dbReference type="InterPro" id="IPR007848">
    <property type="entry name" value="Small_mtfrase_dom"/>
</dbReference>
<evidence type="ECO:0000259" key="7">
    <source>
        <dbReference type="Pfam" id="PF17827"/>
    </source>
</evidence>
<dbReference type="Gene3D" id="1.10.8.10">
    <property type="entry name" value="DNA helicase RuvA subunit, C-terminal domain"/>
    <property type="match status" value="1"/>
</dbReference>
<evidence type="ECO:0000256" key="1">
    <source>
        <dbReference type="ARBA" id="ARBA00012771"/>
    </source>
</evidence>
<dbReference type="PANTHER" id="PTHR18895">
    <property type="entry name" value="HEMK METHYLTRANSFERASE"/>
    <property type="match status" value="1"/>
</dbReference>
<dbReference type="PANTHER" id="PTHR18895:SF74">
    <property type="entry name" value="MTRF1L RELEASE FACTOR GLUTAMINE METHYLTRANSFERASE"/>
    <property type="match status" value="1"/>
</dbReference>
<dbReference type="NCBIfam" id="TIGR03534">
    <property type="entry name" value="RF_mod_PrmC"/>
    <property type="match status" value="1"/>
</dbReference>
<feature type="domain" description="Methyltransferase small" evidence="6">
    <location>
        <begin position="110"/>
        <end position="199"/>
    </location>
</feature>
<dbReference type="Gene3D" id="3.40.50.150">
    <property type="entry name" value="Vaccinia Virus protein VP39"/>
    <property type="match status" value="1"/>
</dbReference>
<dbReference type="EMBL" id="DVGY01000164">
    <property type="protein sequence ID" value="HIR41596.1"/>
    <property type="molecule type" value="Genomic_DNA"/>
</dbReference>
<evidence type="ECO:0000256" key="4">
    <source>
        <dbReference type="ARBA" id="ARBA00022691"/>
    </source>
</evidence>
<accession>A0A9D1DD30</accession>
<dbReference type="InterPro" id="IPR050320">
    <property type="entry name" value="N5-glutamine_MTase"/>
</dbReference>
<keyword evidence="4" id="KW-0949">S-adenosyl-L-methionine</keyword>
<dbReference type="Pfam" id="PF05175">
    <property type="entry name" value="MTS"/>
    <property type="match status" value="1"/>
</dbReference>
<dbReference type="AlphaFoldDB" id="A0A9D1DD30"/>
<dbReference type="GO" id="GO:0003676">
    <property type="term" value="F:nucleic acid binding"/>
    <property type="evidence" value="ECO:0007669"/>
    <property type="project" value="InterPro"/>
</dbReference>
<dbReference type="Pfam" id="PF17827">
    <property type="entry name" value="PrmC_N"/>
    <property type="match status" value="1"/>
</dbReference>
<evidence type="ECO:0000256" key="3">
    <source>
        <dbReference type="ARBA" id="ARBA00022679"/>
    </source>
</evidence>
<evidence type="ECO:0000259" key="6">
    <source>
        <dbReference type="Pfam" id="PF05175"/>
    </source>
</evidence>
<comment type="caution">
    <text evidence="8">The sequence shown here is derived from an EMBL/GenBank/DDBJ whole genome shotgun (WGS) entry which is preliminary data.</text>
</comment>
<dbReference type="PROSITE" id="PS00092">
    <property type="entry name" value="N6_MTASE"/>
    <property type="match status" value="1"/>
</dbReference>
<dbReference type="InterPro" id="IPR040758">
    <property type="entry name" value="PrmC_N"/>
</dbReference>
<evidence type="ECO:0000256" key="2">
    <source>
        <dbReference type="ARBA" id="ARBA00022603"/>
    </source>
</evidence>
<dbReference type="SUPFAM" id="SSF53335">
    <property type="entry name" value="S-adenosyl-L-methionine-dependent methyltransferases"/>
    <property type="match status" value="1"/>
</dbReference>
<name>A0A9D1DD30_9FIRM</name>
<dbReference type="GO" id="GO:0032259">
    <property type="term" value="P:methylation"/>
    <property type="evidence" value="ECO:0007669"/>
    <property type="project" value="UniProtKB-KW"/>
</dbReference>
<dbReference type="InterPro" id="IPR029063">
    <property type="entry name" value="SAM-dependent_MTases_sf"/>
</dbReference>
<dbReference type="InterPro" id="IPR002052">
    <property type="entry name" value="DNA_methylase_N6_adenine_CS"/>
</dbReference>
<proteinExistence type="predicted"/>
<evidence type="ECO:0000313" key="8">
    <source>
        <dbReference type="EMBL" id="HIR41596.1"/>
    </source>
</evidence>
<comment type="catalytic activity">
    <reaction evidence="5">
        <text>L-glutaminyl-[peptide chain release factor] + S-adenosyl-L-methionine = N(5)-methyl-L-glutaminyl-[peptide chain release factor] + S-adenosyl-L-homocysteine + H(+)</text>
        <dbReference type="Rhea" id="RHEA:42896"/>
        <dbReference type="Rhea" id="RHEA-COMP:10271"/>
        <dbReference type="Rhea" id="RHEA-COMP:10272"/>
        <dbReference type="ChEBI" id="CHEBI:15378"/>
        <dbReference type="ChEBI" id="CHEBI:30011"/>
        <dbReference type="ChEBI" id="CHEBI:57856"/>
        <dbReference type="ChEBI" id="CHEBI:59789"/>
        <dbReference type="ChEBI" id="CHEBI:61891"/>
        <dbReference type="EC" id="2.1.1.297"/>
    </reaction>
</comment>
<evidence type="ECO:0000313" key="9">
    <source>
        <dbReference type="Proteomes" id="UP000886749"/>
    </source>
</evidence>
<feature type="domain" description="Release factor glutamine methyltransferase N-terminal" evidence="7">
    <location>
        <begin position="10"/>
        <end position="77"/>
    </location>
</feature>
<dbReference type="InterPro" id="IPR004556">
    <property type="entry name" value="HemK-like"/>
</dbReference>
<reference evidence="8" key="1">
    <citation type="submission" date="2020-10" db="EMBL/GenBank/DDBJ databases">
        <authorList>
            <person name="Gilroy R."/>
        </authorList>
    </citation>
    <scope>NUCLEOTIDE SEQUENCE</scope>
    <source>
        <strain evidence="8">CHK184-25365</strain>
    </source>
</reference>
<keyword evidence="3 8" id="KW-0808">Transferase</keyword>
<organism evidence="8 9">
    <name type="scientific">Candidatus Egerieicola pullicola</name>
    <dbReference type="NCBI Taxonomy" id="2840775"/>
    <lineage>
        <taxon>Bacteria</taxon>
        <taxon>Bacillati</taxon>
        <taxon>Bacillota</taxon>
        <taxon>Clostridia</taxon>
        <taxon>Eubacteriales</taxon>
        <taxon>Oscillospiraceae</taxon>
        <taxon>Oscillospiraceae incertae sedis</taxon>
        <taxon>Candidatus Egerieicola</taxon>
    </lineage>
</organism>